<accession>A0A7R9EC29</accession>
<protein>
    <submittedName>
        <fullName evidence="1">Uncharacterized protein</fullName>
    </submittedName>
</protein>
<organism evidence="1">
    <name type="scientific">Timema monikensis</name>
    <dbReference type="NCBI Taxonomy" id="170555"/>
    <lineage>
        <taxon>Eukaryota</taxon>
        <taxon>Metazoa</taxon>
        <taxon>Ecdysozoa</taxon>
        <taxon>Arthropoda</taxon>
        <taxon>Hexapoda</taxon>
        <taxon>Insecta</taxon>
        <taxon>Pterygota</taxon>
        <taxon>Neoptera</taxon>
        <taxon>Polyneoptera</taxon>
        <taxon>Phasmatodea</taxon>
        <taxon>Timematodea</taxon>
        <taxon>Timematoidea</taxon>
        <taxon>Timematidae</taxon>
        <taxon>Timema</taxon>
    </lineage>
</organism>
<name>A0A7R9EC29_9NEOP</name>
<reference evidence="1" key="1">
    <citation type="submission" date="2020-11" db="EMBL/GenBank/DDBJ databases">
        <authorList>
            <person name="Tran Van P."/>
        </authorList>
    </citation>
    <scope>NUCLEOTIDE SEQUENCE</scope>
</reference>
<proteinExistence type="predicted"/>
<sequence>MEEPTPPVKGLLSIDGYGCEKLHVGKFEAKISTDNIQSLAMFSKLGFQERRLTLNGQRGLKSFIIDGGSCKPSVTWSLAPSTLCVYQRECELTLQRRASPTLDPELVRLNLEDVNPHWYEGRVENNLRKTTLISLNRDLNLDLPILCDLAQHETITLDNYATEAVGEVTHCIVNWFIFEARTSAFRTCFGTLQSFVLASTFAMTELHDRSWIWRNVYEMRNIGTSISQASSPICEIQVVCSTPFLHMVVHNIVFNELTLQREVDHGWKQWLCTETSSSVTLTTDS</sequence>
<evidence type="ECO:0000313" key="1">
    <source>
        <dbReference type="EMBL" id="CAD7431193.1"/>
    </source>
</evidence>
<dbReference type="AlphaFoldDB" id="A0A7R9EC29"/>
<gene>
    <name evidence="1" type="ORF">TMSB3V08_LOCUS7934</name>
</gene>
<dbReference type="EMBL" id="OB794850">
    <property type="protein sequence ID" value="CAD7431193.1"/>
    <property type="molecule type" value="Genomic_DNA"/>
</dbReference>